<evidence type="ECO:0000256" key="2">
    <source>
        <dbReference type="ARBA" id="ARBA00022840"/>
    </source>
</evidence>
<evidence type="ECO:0000259" key="4">
    <source>
        <dbReference type="SMART" id="SM00278"/>
    </source>
</evidence>
<dbReference type="SMART" id="SM00278">
    <property type="entry name" value="HhH1"/>
    <property type="match status" value="3"/>
</dbReference>
<dbReference type="Gene3D" id="1.10.150.20">
    <property type="entry name" value="5' to 3' exonuclease, C-terminal subdomain"/>
    <property type="match status" value="1"/>
</dbReference>
<dbReference type="Pfam" id="PF14490">
    <property type="entry name" value="HHH_RecD2"/>
    <property type="match status" value="1"/>
</dbReference>
<keyword evidence="3" id="KW-0238">DNA-binding</keyword>
<name>A0A6I0F9N7_9FIRM</name>
<keyword evidence="2 3" id="KW-0067">ATP-binding</keyword>
<dbReference type="InterPro" id="IPR029493">
    <property type="entry name" value="RecD2-like_HHH"/>
</dbReference>
<dbReference type="InterPro" id="IPR050534">
    <property type="entry name" value="Coronavir_polyprotein_1ab"/>
</dbReference>
<feature type="domain" description="Helix-hairpin-helix DNA-binding motif class 1" evidence="4">
    <location>
        <begin position="81"/>
        <end position="102"/>
    </location>
</feature>
<dbReference type="RefSeq" id="WP_151859641.1">
    <property type="nucleotide sequence ID" value="NZ_WBZC01000002.1"/>
</dbReference>
<dbReference type="CDD" id="cd17933">
    <property type="entry name" value="DEXSc_RecD-like"/>
    <property type="match status" value="1"/>
</dbReference>
<dbReference type="GO" id="GO:0003677">
    <property type="term" value="F:DNA binding"/>
    <property type="evidence" value="ECO:0007669"/>
    <property type="project" value="UniProtKB-UniRule"/>
</dbReference>
<dbReference type="EC" id="5.6.2.3" evidence="3"/>
<organism evidence="6 7">
    <name type="scientific">Alkaliphilus pronyensis</name>
    <dbReference type="NCBI Taxonomy" id="1482732"/>
    <lineage>
        <taxon>Bacteria</taxon>
        <taxon>Bacillati</taxon>
        <taxon>Bacillota</taxon>
        <taxon>Clostridia</taxon>
        <taxon>Peptostreptococcales</taxon>
        <taxon>Natronincolaceae</taxon>
        <taxon>Alkaliphilus</taxon>
    </lineage>
</organism>
<dbReference type="InterPro" id="IPR010994">
    <property type="entry name" value="RuvA_2-like"/>
</dbReference>
<dbReference type="GO" id="GO:0009338">
    <property type="term" value="C:exodeoxyribonuclease V complex"/>
    <property type="evidence" value="ECO:0007669"/>
    <property type="project" value="TreeGrafter"/>
</dbReference>
<dbReference type="SUPFAM" id="SSF47781">
    <property type="entry name" value="RuvA domain 2-like"/>
    <property type="match status" value="1"/>
</dbReference>
<dbReference type="NCBIfam" id="TIGR01448">
    <property type="entry name" value="recD_rel"/>
    <property type="match status" value="1"/>
</dbReference>
<dbReference type="InterPro" id="IPR003593">
    <property type="entry name" value="AAA+_ATPase"/>
</dbReference>
<dbReference type="Gene3D" id="1.10.10.2220">
    <property type="match status" value="1"/>
</dbReference>
<dbReference type="Pfam" id="PF13245">
    <property type="entry name" value="AAA_19"/>
    <property type="match status" value="1"/>
</dbReference>
<evidence type="ECO:0000313" key="6">
    <source>
        <dbReference type="EMBL" id="KAB3539681.1"/>
    </source>
</evidence>
<keyword evidence="3" id="KW-0378">Hydrolase</keyword>
<evidence type="ECO:0000313" key="7">
    <source>
        <dbReference type="Proteomes" id="UP000432715"/>
    </source>
</evidence>
<dbReference type="GO" id="GO:0006281">
    <property type="term" value="P:DNA repair"/>
    <property type="evidence" value="ECO:0007669"/>
    <property type="project" value="InterPro"/>
</dbReference>
<keyword evidence="7" id="KW-1185">Reference proteome</keyword>
<dbReference type="Pfam" id="PF13538">
    <property type="entry name" value="UvrD_C_2"/>
    <property type="match status" value="1"/>
</dbReference>
<dbReference type="InterPro" id="IPR055446">
    <property type="entry name" value="RecD2_N_OB"/>
</dbReference>
<feature type="domain" description="Helix-hairpin-helix DNA-binding motif class 1" evidence="4">
    <location>
        <begin position="180"/>
        <end position="199"/>
    </location>
</feature>
<sequence>MTELKGKLAEIVYCNEANGYTVAFLSCQEEDVTIVGILPTVKEGEEVHVKGKWTVHSSYGRQFEVKEYQSIQPTTIEGIISYLSSGIVKGIGEKMAKRIVEKFGESTLEIMQQSPQRLKEVSGIGKAKAETIANAFLEQRELKEVVFLLSKYGVTPVYAVKIYKKYGEMSLTLIQENPYRLADDIKGIGFKMADQIAKAMGIPPHSMYRIKAAIKYILNKYNGEGHTYTPFKLLIDGVKDLINVSSEEANDAISNLALDQKIHLERLNNDEIIVYSMPYYYAETNTCKRLIELSQVDYKDKNTNIEELLNSITNDDFVLAKNQKEAIVQAVENGIMVITGGPGTGKTTTINTLIKVFERLDKKIMLAAPTGRASKRMSEATGREAKTIHRLLEMGFSDESDEMTFLKNEDQPLDADVIIIDEASMVDILLMNNLLKAIVLGTRLFLVGDVDQLPSVGAGNVLKDIIDSNIVKVVRLNEIFRQAQESMIIVNAHKINGGALPLLNEKDKDFYFITKNKKIDTVDTLIALVKERLPKHYKLDSLKDIQVLTPMKKGETGTLNLNKRLQDSLNPPGKYKAEKEYRDKILRVGDKVMQIRNNYTLKWTNISTDSQEEKGEGVFNGDIGYVHSIDLEDQELTVIFDEHRLVVYDFSQLDELELAYCVTVHKSQGSEFSVVVMPITWGPPMLLTRNLLYTAITRAKKLVVLVGVEKYLHEMVRNNRIVERYSGLSFRLKKIFDISRL</sequence>
<dbReference type="Pfam" id="PF23139">
    <property type="entry name" value="OB_YrrC"/>
    <property type="match status" value="1"/>
</dbReference>
<dbReference type="GO" id="GO:0006310">
    <property type="term" value="P:DNA recombination"/>
    <property type="evidence" value="ECO:0007669"/>
    <property type="project" value="InterPro"/>
</dbReference>
<comment type="function">
    <text evidence="3">DNA-dependent ATPase and ATP-dependent 5'-3' DNA helicase. Has no activity on blunt DNA or DNA with 3'-overhangs, requires at least 10 bases of 5'-ssDNA for helicase activity.</text>
</comment>
<dbReference type="SUPFAM" id="SSF52540">
    <property type="entry name" value="P-loop containing nucleoside triphosphate hydrolases"/>
    <property type="match status" value="1"/>
</dbReference>
<feature type="domain" description="Helix-hairpin-helix DNA-binding motif class 1" evidence="4">
    <location>
        <begin position="116"/>
        <end position="135"/>
    </location>
</feature>
<dbReference type="OrthoDB" id="9803432at2"/>
<keyword evidence="1 3" id="KW-0547">Nucleotide-binding</keyword>
<dbReference type="Gene3D" id="2.30.30.940">
    <property type="match status" value="1"/>
</dbReference>
<dbReference type="SMART" id="SM00382">
    <property type="entry name" value="AAA"/>
    <property type="match status" value="1"/>
</dbReference>
<dbReference type="CDD" id="cd18809">
    <property type="entry name" value="SF1_C_RecD"/>
    <property type="match status" value="1"/>
</dbReference>
<feature type="domain" description="AAA+ ATPase" evidence="5">
    <location>
        <begin position="332"/>
        <end position="451"/>
    </location>
</feature>
<dbReference type="GO" id="GO:0016787">
    <property type="term" value="F:hydrolase activity"/>
    <property type="evidence" value="ECO:0007669"/>
    <property type="project" value="UniProtKB-KW"/>
</dbReference>
<dbReference type="GO" id="GO:0017116">
    <property type="term" value="F:single-stranded DNA helicase activity"/>
    <property type="evidence" value="ECO:0007669"/>
    <property type="project" value="TreeGrafter"/>
</dbReference>
<dbReference type="PANTHER" id="PTHR43788:SF6">
    <property type="entry name" value="DNA HELICASE B"/>
    <property type="match status" value="1"/>
</dbReference>
<keyword evidence="3 6" id="KW-0347">Helicase</keyword>
<protein>
    <recommendedName>
        <fullName evidence="3">ATP-dependent RecD2 DNA helicase</fullName>
        <ecNumber evidence="3">5.6.2.3</ecNumber>
    </recommendedName>
    <alternativeName>
        <fullName evidence="3">DNA 5'-3' helicase subunit RecD2</fullName>
    </alternativeName>
</protein>
<comment type="caution">
    <text evidence="6">The sequence shown here is derived from an EMBL/GenBank/DDBJ whole genome shotgun (WGS) entry which is preliminary data.</text>
</comment>
<reference evidence="6 7" key="1">
    <citation type="submission" date="2019-10" db="EMBL/GenBank/DDBJ databases">
        <title>Alkaliphilus serpentinus sp. nov. and Alkaliphilus pronyensis sp. nov., two novel anaerobic alkaliphilic species isolated from the serpentinized-hosted hydrothermal field of the Prony Bay (New Caledonia).</title>
        <authorList>
            <person name="Postec A."/>
        </authorList>
    </citation>
    <scope>NUCLEOTIDE SEQUENCE [LARGE SCALE GENOMIC DNA]</scope>
    <source>
        <strain evidence="6 7">LacV</strain>
    </source>
</reference>
<comment type="similarity">
    <text evidence="3">Belongs to the RecD family. RecD2 subfamily.</text>
</comment>
<dbReference type="Pfam" id="PF14520">
    <property type="entry name" value="HHH_5"/>
    <property type="match status" value="1"/>
</dbReference>
<dbReference type="Gene3D" id="3.40.50.300">
    <property type="entry name" value="P-loop containing nucleotide triphosphate hydrolases"/>
    <property type="match status" value="2"/>
</dbReference>
<dbReference type="InterPro" id="IPR041451">
    <property type="entry name" value="RecD2_SH13"/>
</dbReference>
<proteinExistence type="inferred from homology"/>
<dbReference type="HAMAP" id="MF_01488">
    <property type="entry name" value="RecD2"/>
    <property type="match status" value="1"/>
</dbReference>
<dbReference type="PANTHER" id="PTHR43788">
    <property type="entry name" value="DNA2/NAM7 HELICASE FAMILY MEMBER"/>
    <property type="match status" value="1"/>
</dbReference>
<dbReference type="InterPro" id="IPR027785">
    <property type="entry name" value="UvrD-like_helicase_C"/>
</dbReference>
<accession>A0A6I0F9N7</accession>
<evidence type="ECO:0000259" key="5">
    <source>
        <dbReference type="SMART" id="SM00382"/>
    </source>
</evidence>
<evidence type="ECO:0000256" key="1">
    <source>
        <dbReference type="ARBA" id="ARBA00022741"/>
    </source>
</evidence>
<gene>
    <name evidence="3" type="primary">recD2</name>
    <name evidence="6" type="ORF">F8154_00575</name>
</gene>
<dbReference type="Pfam" id="PF18335">
    <property type="entry name" value="SH3_13"/>
    <property type="match status" value="1"/>
</dbReference>
<dbReference type="InterPro" id="IPR003583">
    <property type="entry name" value="Hlx-hairpin-Hlx_DNA-bd_motif"/>
</dbReference>
<keyword evidence="3" id="KW-0413">Isomerase</keyword>
<comment type="catalytic activity">
    <reaction evidence="3">
        <text>ATP + H2O = ADP + phosphate + H(+)</text>
        <dbReference type="Rhea" id="RHEA:13065"/>
        <dbReference type="ChEBI" id="CHEBI:15377"/>
        <dbReference type="ChEBI" id="CHEBI:15378"/>
        <dbReference type="ChEBI" id="CHEBI:30616"/>
        <dbReference type="ChEBI" id="CHEBI:43474"/>
        <dbReference type="ChEBI" id="CHEBI:456216"/>
        <dbReference type="EC" id="5.6.2.3"/>
    </reaction>
</comment>
<dbReference type="InterPro" id="IPR027417">
    <property type="entry name" value="P-loop_NTPase"/>
</dbReference>
<dbReference type="GO" id="GO:0005524">
    <property type="term" value="F:ATP binding"/>
    <property type="evidence" value="ECO:0007669"/>
    <property type="project" value="UniProtKB-UniRule"/>
</dbReference>
<dbReference type="EMBL" id="WBZC01000002">
    <property type="protein sequence ID" value="KAB3539681.1"/>
    <property type="molecule type" value="Genomic_DNA"/>
</dbReference>
<dbReference type="InterPro" id="IPR006345">
    <property type="entry name" value="RecD2"/>
</dbReference>
<dbReference type="AlphaFoldDB" id="A0A6I0F9N7"/>
<feature type="binding site" evidence="3">
    <location>
        <begin position="343"/>
        <end position="347"/>
    </location>
    <ligand>
        <name>ATP</name>
        <dbReference type="ChEBI" id="CHEBI:30616"/>
    </ligand>
</feature>
<dbReference type="GO" id="GO:0043139">
    <property type="term" value="F:5'-3' DNA helicase activity"/>
    <property type="evidence" value="ECO:0007669"/>
    <property type="project" value="UniProtKB-UniRule"/>
</dbReference>
<dbReference type="PROSITE" id="PS51257">
    <property type="entry name" value="PROKAR_LIPOPROTEIN"/>
    <property type="match status" value="1"/>
</dbReference>
<dbReference type="Proteomes" id="UP000432715">
    <property type="component" value="Unassembled WGS sequence"/>
</dbReference>
<evidence type="ECO:0000256" key="3">
    <source>
        <dbReference type="HAMAP-Rule" id="MF_01488"/>
    </source>
</evidence>